<proteinExistence type="predicted"/>
<protein>
    <submittedName>
        <fullName evidence="1">Uncharacterized protein</fullName>
    </submittedName>
</protein>
<sequence length="71" mass="8200">MLFGHFPSTSPVRYLDSENGALVKTTDDVHRVCLNYYLTQRRARIFSVALHNSCEFLEIHEYKLTASPLVK</sequence>
<evidence type="ECO:0000313" key="1">
    <source>
        <dbReference type="EMBL" id="KAG7516304.1"/>
    </source>
</evidence>
<name>A0AAV6SGV9_SOLSE</name>
<keyword evidence="2" id="KW-1185">Reference proteome</keyword>
<comment type="caution">
    <text evidence="1">The sequence shown here is derived from an EMBL/GenBank/DDBJ whole genome shotgun (WGS) entry which is preliminary data.</text>
</comment>
<dbReference type="EMBL" id="JAGKHQ010000005">
    <property type="protein sequence ID" value="KAG7516304.1"/>
    <property type="molecule type" value="Genomic_DNA"/>
</dbReference>
<accession>A0AAV6SGV9</accession>
<dbReference type="Proteomes" id="UP000693946">
    <property type="component" value="Linkage Group LG13"/>
</dbReference>
<organism evidence="1 2">
    <name type="scientific">Solea senegalensis</name>
    <name type="common">Senegalese sole</name>
    <dbReference type="NCBI Taxonomy" id="28829"/>
    <lineage>
        <taxon>Eukaryota</taxon>
        <taxon>Metazoa</taxon>
        <taxon>Chordata</taxon>
        <taxon>Craniata</taxon>
        <taxon>Vertebrata</taxon>
        <taxon>Euteleostomi</taxon>
        <taxon>Actinopterygii</taxon>
        <taxon>Neopterygii</taxon>
        <taxon>Teleostei</taxon>
        <taxon>Neoteleostei</taxon>
        <taxon>Acanthomorphata</taxon>
        <taxon>Carangaria</taxon>
        <taxon>Pleuronectiformes</taxon>
        <taxon>Pleuronectoidei</taxon>
        <taxon>Soleidae</taxon>
        <taxon>Solea</taxon>
    </lineage>
</organism>
<evidence type="ECO:0000313" key="2">
    <source>
        <dbReference type="Proteomes" id="UP000693946"/>
    </source>
</evidence>
<reference evidence="1 2" key="1">
    <citation type="journal article" date="2021" name="Sci. Rep.">
        <title>Chromosome anchoring in Senegalese sole (Solea senegalensis) reveals sex-associated markers and genome rearrangements in flatfish.</title>
        <authorList>
            <person name="Guerrero-Cozar I."/>
            <person name="Gomez-Garrido J."/>
            <person name="Berbel C."/>
            <person name="Martinez-Blanch J.F."/>
            <person name="Alioto T."/>
            <person name="Claros M.G."/>
            <person name="Gagnaire P.A."/>
            <person name="Manchado M."/>
        </authorList>
    </citation>
    <scope>NUCLEOTIDE SEQUENCE [LARGE SCALE GENOMIC DNA]</scope>
    <source>
        <strain evidence="1">Sse05_10M</strain>
    </source>
</reference>
<gene>
    <name evidence="1" type="ORF">JOB18_028620</name>
</gene>
<dbReference type="AlphaFoldDB" id="A0AAV6SGV9"/>